<evidence type="ECO:0000259" key="3">
    <source>
        <dbReference type="PROSITE" id="PS50894"/>
    </source>
</evidence>
<gene>
    <name evidence="4" type="ORF">PFX98_14265</name>
</gene>
<accession>A0AA95SU65</accession>
<dbReference type="InterPro" id="IPR008207">
    <property type="entry name" value="Sig_transdc_His_kin_Hpt_dom"/>
</dbReference>
<dbReference type="CDD" id="cd00088">
    <property type="entry name" value="HPT"/>
    <property type="match status" value="1"/>
</dbReference>
<evidence type="ECO:0000313" key="4">
    <source>
        <dbReference type="EMBL" id="WIT10099.1"/>
    </source>
</evidence>
<evidence type="ECO:0000313" key="5">
    <source>
        <dbReference type="Proteomes" id="UP001177769"/>
    </source>
</evidence>
<dbReference type="GO" id="GO:0000160">
    <property type="term" value="P:phosphorelay signal transduction system"/>
    <property type="evidence" value="ECO:0007669"/>
    <property type="project" value="UniProtKB-KW"/>
</dbReference>
<dbReference type="InterPro" id="IPR036641">
    <property type="entry name" value="HPT_dom_sf"/>
</dbReference>
<dbReference type="SUPFAM" id="SSF47226">
    <property type="entry name" value="Histidine-containing phosphotransfer domain, HPT domain"/>
    <property type="match status" value="1"/>
</dbReference>
<dbReference type="Gene3D" id="1.20.120.160">
    <property type="entry name" value="HPT domain"/>
    <property type="match status" value="1"/>
</dbReference>
<feature type="domain" description="HPt" evidence="3">
    <location>
        <begin position="17"/>
        <end position="116"/>
    </location>
</feature>
<dbReference type="EMBL" id="CP116346">
    <property type="protein sequence ID" value="WIT10099.1"/>
    <property type="molecule type" value="Genomic_DNA"/>
</dbReference>
<dbReference type="PROSITE" id="PS50894">
    <property type="entry name" value="HPT"/>
    <property type="match status" value="1"/>
</dbReference>
<organism evidence="4 5">
    <name type="scientific">Paucibacter sediminis</name>
    <dbReference type="NCBI Taxonomy" id="3019553"/>
    <lineage>
        <taxon>Bacteria</taxon>
        <taxon>Pseudomonadati</taxon>
        <taxon>Pseudomonadota</taxon>
        <taxon>Betaproteobacteria</taxon>
        <taxon>Burkholderiales</taxon>
        <taxon>Sphaerotilaceae</taxon>
        <taxon>Roseateles</taxon>
    </lineage>
</organism>
<dbReference type="RefSeq" id="WP_285231168.1">
    <property type="nucleotide sequence ID" value="NZ_CP116346.1"/>
</dbReference>
<evidence type="ECO:0000256" key="1">
    <source>
        <dbReference type="ARBA" id="ARBA00023012"/>
    </source>
</evidence>
<evidence type="ECO:0000256" key="2">
    <source>
        <dbReference type="PROSITE-ProRule" id="PRU00110"/>
    </source>
</evidence>
<keyword evidence="1" id="KW-0902">Two-component regulatory system</keyword>
<sequence>MNVIDAQIFTELQDSAGADFVAELVQTFLEDAPGLLQTLRQAHMSGDAAGFRRAAHTLKSNGNTFGALHLAELARELEQRGQQPLSTGEADDAELAARLQNLEQAYAHCAAALRSLGHA</sequence>
<dbReference type="Pfam" id="PF01627">
    <property type="entry name" value="Hpt"/>
    <property type="match status" value="1"/>
</dbReference>
<keyword evidence="2" id="KW-0597">Phosphoprotein</keyword>
<name>A0AA95SU65_9BURK</name>
<dbReference type="AlphaFoldDB" id="A0AA95SU65"/>
<dbReference type="KEGG" id="pais:PFX98_14265"/>
<reference evidence="4" key="1">
    <citation type="submission" date="2023-01" db="EMBL/GenBank/DDBJ databases">
        <title>Whole genome sequence of Paucibacter sp. S2-9 isolated from pond sediment.</title>
        <authorList>
            <person name="Jung J.Y."/>
        </authorList>
    </citation>
    <scope>NUCLEOTIDE SEQUENCE</scope>
    <source>
        <strain evidence="4">S2-9</strain>
    </source>
</reference>
<dbReference type="Proteomes" id="UP001177769">
    <property type="component" value="Chromosome"/>
</dbReference>
<feature type="modified residue" description="Phosphohistidine" evidence="2">
    <location>
        <position position="56"/>
    </location>
</feature>
<protein>
    <submittedName>
        <fullName evidence="4">Hpt domain-containing protein</fullName>
    </submittedName>
</protein>
<dbReference type="GO" id="GO:0004672">
    <property type="term" value="F:protein kinase activity"/>
    <property type="evidence" value="ECO:0007669"/>
    <property type="project" value="UniProtKB-ARBA"/>
</dbReference>
<keyword evidence="5" id="KW-1185">Reference proteome</keyword>
<dbReference type="SMART" id="SM00073">
    <property type="entry name" value="HPT"/>
    <property type="match status" value="1"/>
</dbReference>
<proteinExistence type="predicted"/>